<organism evidence="1 2">
    <name type="scientific">Bacillus cereus (strain 03BB102)</name>
    <dbReference type="NCBI Taxonomy" id="572264"/>
    <lineage>
        <taxon>Bacteria</taxon>
        <taxon>Bacillati</taxon>
        <taxon>Bacillota</taxon>
        <taxon>Bacilli</taxon>
        <taxon>Bacillales</taxon>
        <taxon>Bacillaceae</taxon>
        <taxon>Bacillus</taxon>
        <taxon>Bacillus cereus group</taxon>
    </lineage>
</organism>
<protein>
    <submittedName>
        <fullName evidence="1">Uncharacterized protein</fullName>
    </submittedName>
</protein>
<dbReference type="EMBL" id="CP001407">
    <property type="protein sequence ID" value="ACO27345.1"/>
    <property type="molecule type" value="Genomic_DNA"/>
</dbReference>
<dbReference type="KEGG" id="bcx:BCA_0433"/>
<gene>
    <name evidence="1" type="ordered locus">BCA_0433</name>
</gene>
<accession>A0A158RJR6</accession>
<dbReference type="Proteomes" id="UP000002210">
    <property type="component" value="Chromosome"/>
</dbReference>
<reference evidence="1 2" key="1">
    <citation type="submission" date="2009-02" db="EMBL/GenBank/DDBJ databases">
        <title>Genome sequence of Bacillus cereus 03BB102.</title>
        <authorList>
            <person name="Dodson R.J."/>
            <person name="Jackson P."/>
            <person name="Munk A.C."/>
            <person name="Brettin T."/>
            <person name="Bruce D."/>
            <person name="Detter C."/>
            <person name="Tapia R."/>
            <person name="Han C."/>
            <person name="Sutton G."/>
            <person name="Sims D."/>
        </authorList>
    </citation>
    <scope>NUCLEOTIDE SEQUENCE [LARGE SCALE GENOMIC DNA]</scope>
    <source>
        <strain evidence="1 2">03BB102</strain>
    </source>
</reference>
<evidence type="ECO:0000313" key="1">
    <source>
        <dbReference type="EMBL" id="ACO27345.1"/>
    </source>
</evidence>
<name>A0A158RJR6_BACC3</name>
<sequence length="39" mass="4752">MRSIYMEKFKSLIYEEREALKVFKKLTDLLGEPKPINYE</sequence>
<proteinExistence type="predicted"/>
<dbReference type="AlphaFoldDB" id="A0A158RJR6"/>
<evidence type="ECO:0000313" key="2">
    <source>
        <dbReference type="Proteomes" id="UP000002210"/>
    </source>
</evidence>